<dbReference type="InterPro" id="IPR009843">
    <property type="entry name" value="DUF1403"/>
</dbReference>
<organism evidence="2 3">
    <name type="scientific">Candidatus Rhodoblastus alkanivorans</name>
    <dbReference type="NCBI Taxonomy" id="2954117"/>
    <lineage>
        <taxon>Bacteria</taxon>
        <taxon>Pseudomonadati</taxon>
        <taxon>Pseudomonadota</taxon>
        <taxon>Alphaproteobacteria</taxon>
        <taxon>Hyphomicrobiales</taxon>
        <taxon>Rhodoblastaceae</taxon>
        <taxon>Rhodoblastus</taxon>
    </lineage>
</organism>
<evidence type="ECO:0000256" key="1">
    <source>
        <dbReference type="SAM" id="MobiDB-lite"/>
    </source>
</evidence>
<dbReference type="EMBL" id="JAIVFP010000001">
    <property type="protein sequence ID" value="MCI4681712.1"/>
    <property type="molecule type" value="Genomic_DNA"/>
</dbReference>
<dbReference type="Proteomes" id="UP001139104">
    <property type="component" value="Unassembled WGS sequence"/>
</dbReference>
<protein>
    <submittedName>
        <fullName evidence="2">DUF1403 family protein</fullName>
    </submittedName>
</protein>
<evidence type="ECO:0000313" key="2">
    <source>
        <dbReference type="EMBL" id="MCI4681712.1"/>
    </source>
</evidence>
<accession>A0ABS9Z4Z8</accession>
<comment type="caution">
    <text evidence="2">The sequence shown here is derived from an EMBL/GenBank/DDBJ whole genome shotgun (WGS) entry which is preliminary data.</text>
</comment>
<dbReference type="Pfam" id="PF07183">
    <property type="entry name" value="DUF1403"/>
    <property type="match status" value="1"/>
</dbReference>
<dbReference type="RefSeq" id="WP_243065761.1">
    <property type="nucleotide sequence ID" value="NZ_JAIVFP010000001.1"/>
</dbReference>
<sequence>MPRFAPSRPLSDPQLVDASADASPRRRHSRREATPEVLANPLTQLVFPSWARADEKSPGAADPQKFAAEAFFAAGAGLALLDRVFRENPPFAGALRQRLALRAAGASAKILRLREDEGDLRDTEHLGLAGADPGRAGRLHRLWRALSLRPARLDGEVFARVLLLLDAPPTLDAKSLGASVGEAIAKDRPPLLAAALAAARVAEALPPEMRAEAEVLALWAADCALAKSLGWERPVALLATRILAPSLRRGASGKRPRPGDRQWPEILAAAAALAACDAHALAIELARRSERLLAAAPKLRAKGAARVIELLLADDAVSPARAAKTTALSDRAARRLFDRLLELGAVRELSGRPSFRLYGL</sequence>
<proteinExistence type="predicted"/>
<name>A0ABS9Z4Z8_9HYPH</name>
<evidence type="ECO:0000313" key="3">
    <source>
        <dbReference type="Proteomes" id="UP001139104"/>
    </source>
</evidence>
<reference evidence="2" key="1">
    <citation type="journal article" date="2022" name="ISME J.">
        <title>Identification of active gaseous-alkane degraders at natural gas seeps.</title>
        <authorList>
            <person name="Farhan Ul Haque M."/>
            <person name="Hernandez M."/>
            <person name="Crombie A.T."/>
            <person name="Murrell J.C."/>
        </authorList>
    </citation>
    <scope>NUCLEOTIDE SEQUENCE</scope>
    <source>
        <strain evidence="2">PC2</strain>
    </source>
</reference>
<gene>
    <name evidence="2" type="ORF">K2U94_02845</name>
</gene>
<keyword evidence="3" id="KW-1185">Reference proteome</keyword>
<feature type="region of interest" description="Disordered" evidence="1">
    <location>
        <begin position="1"/>
        <end position="37"/>
    </location>
</feature>